<feature type="region of interest" description="Disordered" evidence="1">
    <location>
        <begin position="1"/>
        <end position="20"/>
    </location>
</feature>
<dbReference type="GO" id="GO:0003677">
    <property type="term" value="F:DNA binding"/>
    <property type="evidence" value="ECO:0007669"/>
    <property type="project" value="InterPro"/>
</dbReference>
<accession>A0A2W5IB20</accession>
<dbReference type="InterPro" id="IPR005471">
    <property type="entry name" value="Tscrpt_reg_IclR_N"/>
</dbReference>
<proteinExistence type="predicted"/>
<gene>
    <name evidence="3" type="ORF">DI579_04770</name>
</gene>
<evidence type="ECO:0000259" key="2">
    <source>
        <dbReference type="Pfam" id="PF09339"/>
    </source>
</evidence>
<evidence type="ECO:0000313" key="4">
    <source>
        <dbReference type="Proteomes" id="UP000248606"/>
    </source>
</evidence>
<dbReference type="InterPro" id="IPR036390">
    <property type="entry name" value="WH_DNA-bd_sf"/>
</dbReference>
<sequence>MAKLGAAQSPGYPFCSEAPAENDLPPRRRLILDTIRESDSPLQPREIATKLHLHLNTIRDHLSSLVDDGLLIRKAVPHVGRGRPAIAYMPPPGEDESPDRRTSHALIAMLLDHLDETSPVPEVEARRMGEKMGRYLATTLDSDRPFYLELLRLAQDWGFEACWHSTTNTLTLGRCPLDLEKIWCNLLSEIHSGVLRGVVEGAGRNGDNYTATTHEDGTSCVRFFE</sequence>
<dbReference type="AlphaFoldDB" id="A0A2W5IB20"/>
<dbReference type="InterPro" id="IPR036388">
    <property type="entry name" value="WH-like_DNA-bd_sf"/>
</dbReference>
<feature type="domain" description="HTH iclR-type" evidence="2">
    <location>
        <begin position="31"/>
        <end position="71"/>
    </location>
</feature>
<dbReference type="GO" id="GO:0006355">
    <property type="term" value="P:regulation of DNA-templated transcription"/>
    <property type="evidence" value="ECO:0007669"/>
    <property type="project" value="InterPro"/>
</dbReference>
<dbReference type="Pfam" id="PF09339">
    <property type="entry name" value="HTH_IclR"/>
    <property type="match status" value="1"/>
</dbReference>
<dbReference type="EMBL" id="QFOZ01000005">
    <property type="protein sequence ID" value="PZP88910.1"/>
    <property type="molecule type" value="Genomic_DNA"/>
</dbReference>
<dbReference type="RefSeq" id="WP_290599189.1">
    <property type="nucleotide sequence ID" value="NZ_CAKZIO010000016.1"/>
</dbReference>
<protein>
    <recommendedName>
        <fullName evidence="2">HTH iclR-type domain-containing protein</fullName>
    </recommendedName>
</protein>
<comment type="caution">
    <text evidence="3">The sequence shown here is derived from an EMBL/GenBank/DDBJ whole genome shotgun (WGS) entry which is preliminary data.</text>
</comment>
<dbReference type="Proteomes" id="UP000248606">
    <property type="component" value="Unassembled WGS sequence"/>
</dbReference>
<evidence type="ECO:0000313" key="3">
    <source>
        <dbReference type="EMBL" id="PZP88910.1"/>
    </source>
</evidence>
<name>A0A2W5IB20_9ACTN</name>
<organism evidence="3 4">
    <name type="scientific">Lawsonella clevelandensis</name>
    <dbReference type="NCBI Taxonomy" id="1528099"/>
    <lineage>
        <taxon>Bacteria</taxon>
        <taxon>Bacillati</taxon>
        <taxon>Actinomycetota</taxon>
        <taxon>Actinomycetes</taxon>
        <taxon>Mycobacteriales</taxon>
        <taxon>Lawsonellaceae</taxon>
        <taxon>Lawsonella</taxon>
    </lineage>
</organism>
<reference evidence="3 4" key="1">
    <citation type="submission" date="2017-08" db="EMBL/GenBank/DDBJ databases">
        <title>Infants hospitalized years apart are colonized by the same room-sourced microbial strains.</title>
        <authorList>
            <person name="Brooks B."/>
            <person name="Olm M.R."/>
            <person name="Firek B.A."/>
            <person name="Baker R."/>
            <person name="Thomas B.C."/>
            <person name="Morowitz M.J."/>
            <person name="Banfield J.F."/>
        </authorList>
    </citation>
    <scope>NUCLEOTIDE SEQUENCE [LARGE SCALE GENOMIC DNA]</scope>
    <source>
        <strain evidence="3">S2_006_000_R1_57</strain>
    </source>
</reference>
<dbReference type="Gene3D" id="1.10.10.10">
    <property type="entry name" value="Winged helix-like DNA-binding domain superfamily/Winged helix DNA-binding domain"/>
    <property type="match status" value="1"/>
</dbReference>
<evidence type="ECO:0000256" key="1">
    <source>
        <dbReference type="SAM" id="MobiDB-lite"/>
    </source>
</evidence>
<dbReference type="SUPFAM" id="SSF46785">
    <property type="entry name" value="Winged helix' DNA-binding domain"/>
    <property type="match status" value="1"/>
</dbReference>